<dbReference type="STRING" id="351675.SAMN05421680_11311"/>
<dbReference type="EMBL" id="NITY01000011">
    <property type="protein sequence ID" value="PHM39365.1"/>
    <property type="molecule type" value="Genomic_DNA"/>
</dbReference>
<reference evidence="3" key="2">
    <citation type="submission" date="2016-10" db="EMBL/GenBank/DDBJ databases">
        <authorList>
            <person name="Varghese N."/>
            <person name="Submissions S."/>
        </authorList>
    </citation>
    <scope>NUCLEOTIDE SEQUENCE [LARGE SCALE GENOMIC DNA]</scope>
    <source>
        <strain evidence="3">DSM 17908</strain>
    </source>
</reference>
<keyword evidence="4" id="KW-1185">Reference proteome</keyword>
<dbReference type="Proteomes" id="UP000224607">
    <property type="component" value="Unassembled WGS sequence"/>
</dbReference>
<dbReference type="Proteomes" id="UP000198919">
    <property type="component" value="Unassembled WGS sequence"/>
</dbReference>
<evidence type="ECO:0000313" key="4">
    <source>
        <dbReference type="Proteomes" id="UP000224607"/>
    </source>
</evidence>
<name>A0A1I3T7T5_9GAMM</name>
<evidence type="ECO:0000313" key="1">
    <source>
        <dbReference type="EMBL" id="PHM39365.1"/>
    </source>
</evidence>
<reference evidence="1 4" key="3">
    <citation type="journal article" date="2017" name="Nat. Microbiol.">
        <title>Natural product diversity associated with the nematode symbionts Photorhabdus and Xenorhabdus.</title>
        <authorList>
            <person name="Tobias N.J."/>
            <person name="Wolff H."/>
            <person name="Djahanschiri B."/>
            <person name="Grundmann F."/>
            <person name="Kronenwerth M."/>
            <person name="Shi Y.M."/>
            <person name="Simonyi S."/>
            <person name="Grun P."/>
            <person name="Shapiro-Ilan D."/>
            <person name="Pidot S.J."/>
            <person name="Stinear T.P."/>
            <person name="Ebersberger I."/>
            <person name="Bode H.B."/>
        </authorList>
    </citation>
    <scope>NUCLEOTIDE SEQUENCE [LARGE SCALE GENOMIC DNA]</scope>
    <source>
        <strain evidence="1 4">DSM 17908</strain>
    </source>
</reference>
<gene>
    <name evidence="2" type="ORF">SAMN05421680_11311</name>
    <name evidence="1" type="ORF">Xmau_02972</name>
</gene>
<dbReference type="AlphaFoldDB" id="A0A1I3T7T5"/>
<organism evidence="2 3">
    <name type="scientific">Xenorhabdus mauleonii</name>
    <dbReference type="NCBI Taxonomy" id="351675"/>
    <lineage>
        <taxon>Bacteria</taxon>
        <taxon>Pseudomonadati</taxon>
        <taxon>Pseudomonadota</taxon>
        <taxon>Gammaproteobacteria</taxon>
        <taxon>Enterobacterales</taxon>
        <taxon>Morganellaceae</taxon>
        <taxon>Xenorhabdus</taxon>
    </lineage>
</organism>
<reference evidence="2" key="1">
    <citation type="submission" date="2016-10" db="EMBL/GenBank/DDBJ databases">
        <authorList>
            <person name="de Groot N.N."/>
        </authorList>
    </citation>
    <scope>NUCLEOTIDE SEQUENCE [LARGE SCALE GENOMIC DNA]</scope>
    <source>
        <strain evidence="2">DSM 17908</strain>
    </source>
</reference>
<evidence type="ECO:0000313" key="3">
    <source>
        <dbReference type="Proteomes" id="UP000198919"/>
    </source>
</evidence>
<proteinExistence type="predicted"/>
<accession>A0A1I3T7T5</accession>
<dbReference type="EMBL" id="FORG01000013">
    <property type="protein sequence ID" value="SFJ66369.1"/>
    <property type="molecule type" value="Genomic_DNA"/>
</dbReference>
<evidence type="ECO:0000313" key="2">
    <source>
        <dbReference type="EMBL" id="SFJ66369.1"/>
    </source>
</evidence>
<sequence>MPMRAKYAAQQCKIDRRITQYINIETAKDFVDVLYFCLLQTALL</sequence>
<protein>
    <submittedName>
        <fullName evidence="2">Uncharacterized protein</fullName>
    </submittedName>
</protein>